<dbReference type="InterPro" id="IPR006703">
    <property type="entry name" value="G_AIG1"/>
</dbReference>
<dbReference type="Proteomes" id="UP000018468">
    <property type="component" value="Linkage group LG12"/>
</dbReference>
<reference evidence="6" key="2">
    <citation type="submission" date="2025-08" db="UniProtKB">
        <authorList>
            <consortium name="Ensembl"/>
        </authorList>
    </citation>
    <scope>IDENTIFICATION</scope>
</reference>
<dbReference type="HOGENOM" id="CLU_010468_3_1_1"/>
<dbReference type="AlphaFoldDB" id="W5N1E2"/>
<keyword evidence="2" id="KW-0547">Nucleotide-binding</keyword>
<organism evidence="6 7">
    <name type="scientific">Lepisosteus oculatus</name>
    <name type="common">Spotted gar</name>
    <dbReference type="NCBI Taxonomy" id="7918"/>
    <lineage>
        <taxon>Eukaryota</taxon>
        <taxon>Metazoa</taxon>
        <taxon>Chordata</taxon>
        <taxon>Craniata</taxon>
        <taxon>Vertebrata</taxon>
        <taxon>Euteleostomi</taxon>
        <taxon>Actinopterygii</taxon>
        <taxon>Neopterygii</taxon>
        <taxon>Holostei</taxon>
        <taxon>Semionotiformes</taxon>
        <taxon>Lepisosteidae</taxon>
        <taxon>Lepisosteus</taxon>
    </lineage>
</organism>
<evidence type="ECO:0000256" key="4">
    <source>
        <dbReference type="SAM" id="MobiDB-lite"/>
    </source>
</evidence>
<reference evidence="7" key="1">
    <citation type="submission" date="2011-12" db="EMBL/GenBank/DDBJ databases">
        <title>The Draft Genome of Lepisosteus oculatus.</title>
        <authorList>
            <consortium name="The Broad Institute Genome Assembly &amp; Analysis Group"/>
            <consortium name="Computational R&amp;D Group"/>
            <consortium name="and Sequencing Platform"/>
            <person name="Di Palma F."/>
            <person name="Alfoldi J."/>
            <person name="Johnson J."/>
            <person name="Berlin A."/>
            <person name="Gnerre S."/>
            <person name="Jaffe D."/>
            <person name="MacCallum I."/>
            <person name="Young S."/>
            <person name="Walker B.J."/>
            <person name="Lander E.S."/>
            <person name="Lindblad-Toh K."/>
        </authorList>
    </citation>
    <scope>NUCLEOTIDE SEQUENCE [LARGE SCALE GENOMIC DNA]</scope>
</reference>
<dbReference type="PANTHER" id="PTHR10903:SF186">
    <property type="entry name" value="GTPASE IMAP FAMILY MEMBER 4-LIKE-RELATED"/>
    <property type="match status" value="1"/>
</dbReference>
<dbReference type="GO" id="GO:0005525">
    <property type="term" value="F:GTP binding"/>
    <property type="evidence" value="ECO:0007669"/>
    <property type="project" value="UniProtKB-KW"/>
</dbReference>
<protein>
    <recommendedName>
        <fullName evidence="5">AIG1-type G domain-containing protein</fullName>
    </recommendedName>
</protein>
<keyword evidence="3" id="KW-0342">GTP-binding</keyword>
<dbReference type="SUPFAM" id="SSF52540">
    <property type="entry name" value="P-loop containing nucleoside triphosphate hydrolases"/>
    <property type="match status" value="1"/>
</dbReference>
<dbReference type="EMBL" id="AHAT01036282">
    <property type="status" value="NOT_ANNOTATED_CDS"/>
    <property type="molecule type" value="Genomic_DNA"/>
</dbReference>
<dbReference type="CDD" id="cd01852">
    <property type="entry name" value="AIG1"/>
    <property type="match status" value="1"/>
</dbReference>
<accession>W5N1E2</accession>
<dbReference type="OMA" id="EMEHEEY"/>
<feature type="region of interest" description="Disordered" evidence="4">
    <location>
        <begin position="219"/>
        <end position="263"/>
    </location>
</feature>
<evidence type="ECO:0000256" key="3">
    <source>
        <dbReference type="ARBA" id="ARBA00023134"/>
    </source>
</evidence>
<dbReference type="InterPro" id="IPR045058">
    <property type="entry name" value="GIMA/IAN/Toc"/>
</dbReference>
<dbReference type="GeneTree" id="ENSGT01120000271858"/>
<feature type="domain" description="AIG1-type G" evidence="5">
    <location>
        <begin position="12"/>
        <end position="212"/>
    </location>
</feature>
<dbReference type="Pfam" id="PF04548">
    <property type="entry name" value="AIG1"/>
    <property type="match status" value="1"/>
</dbReference>
<dbReference type="FunFam" id="3.40.50.300:FF:000366">
    <property type="entry name" value="GTPase, IMAP family member 2"/>
    <property type="match status" value="1"/>
</dbReference>
<dbReference type="GO" id="GO:0003924">
    <property type="term" value="F:GTPase activity"/>
    <property type="evidence" value="ECO:0000318"/>
    <property type="project" value="GO_Central"/>
</dbReference>
<evidence type="ECO:0000256" key="2">
    <source>
        <dbReference type="ARBA" id="ARBA00022741"/>
    </source>
</evidence>
<dbReference type="PROSITE" id="PS51720">
    <property type="entry name" value="G_AIG1"/>
    <property type="match status" value="1"/>
</dbReference>
<keyword evidence="7" id="KW-1185">Reference proteome</keyword>
<name>W5N1E2_LEPOC</name>
<dbReference type="STRING" id="7918.ENSLOCP00000014451"/>
<evidence type="ECO:0000256" key="1">
    <source>
        <dbReference type="ARBA" id="ARBA00008535"/>
    </source>
</evidence>
<evidence type="ECO:0000259" key="5">
    <source>
        <dbReference type="PROSITE" id="PS51720"/>
    </source>
</evidence>
<dbReference type="Gene3D" id="3.40.50.300">
    <property type="entry name" value="P-loop containing nucleotide triphosphate hydrolases"/>
    <property type="match status" value="1"/>
</dbReference>
<comment type="similarity">
    <text evidence="1">Belongs to the TRAFAC class TrmE-Era-EngA-EngB-Septin-like GTPase superfamily. AIG1/Toc34/Toc159-like paraseptin GTPase family. IAN subfamily.</text>
</comment>
<evidence type="ECO:0000313" key="7">
    <source>
        <dbReference type="Proteomes" id="UP000018468"/>
    </source>
</evidence>
<sequence length="278" mass="32009">MSEKIHLRGPEVAEVRIVLVGKTGAGKSAVGNTILGQTRFTSTLASTSITQECAREEGKVGDTPVVVIDTPGLFDTSLTHDKLVSEIVNCIKMSSPGPHVFLLVLQLGRFTAEEKVAVKYIQYIFGKEAVRYMMVLFTRGDDLGENKTIEDYVKKAHSHLKKFIRQCGNRYHVFNNKSKDPDQVYSLMSKISQMVSENGGSCFTNEMYRLEEERKAAEERRRREEEERRKAEEETEAQRKRFEEEERIRQEVDRRCQEEKEKLKTKTKNWYSNLCLIS</sequence>
<dbReference type="eggNOG" id="ENOG502R7PE">
    <property type="taxonomic scope" value="Eukaryota"/>
</dbReference>
<evidence type="ECO:0000313" key="6">
    <source>
        <dbReference type="Ensembl" id="ENSLOCP00000014451.1"/>
    </source>
</evidence>
<proteinExistence type="inferred from homology"/>
<dbReference type="InterPro" id="IPR027417">
    <property type="entry name" value="P-loop_NTPase"/>
</dbReference>
<dbReference type="Ensembl" id="ENSLOCT00000014480.1">
    <property type="protein sequence ID" value="ENSLOCP00000014451.1"/>
    <property type="gene ID" value="ENSLOCG00000011755.1"/>
</dbReference>
<dbReference type="InParanoid" id="W5N1E2"/>
<dbReference type="PANTHER" id="PTHR10903">
    <property type="entry name" value="GTPASE, IMAP FAMILY MEMBER-RELATED"/>
    <property type="match status" value="1"/>
</dbReference>
<dbReference type="Bgee" id="ENSLOCG00000011755">
    <property type="expression patterns" value="Expressed in pharyngeal gill and 1 other cell type or tissue"/>
</dbReference>
<reference evidence="6" key="3">
    <citation type="submission" date="2025-09" db="UniProtKB">
        <authorList>
            <consortium name="Ensembl"/>
        </authorList>
    </citation>
    <scope>IDENTIFICATION</scope>
</reference>